<comment type="caution">
    <text evidence="1">The sequence shown here is derived from an EMBL/GenBank/DDBJ whole genome shotgun (WGS) entry which is preliminary data.</text>
</comment>
<sequence>KGGMREAAVALMREDWCACMDSGTFRQFMVGRLDGRESERLHLVLVRAPPGYVSSSRIRYLPPY</sequence>
<protein>
    <submittedName>
        <fullName evidence="1">Uncharacterized protein</fullName>
    </submittedName>
</protein>
<dbReference type="EMBL" id="JAHQIW010004176">
    <property type="protein sequence ID" value="KAJ1361355.1"/>
    <property type="molecule type" value="Genomic_DNA"/>
</dbReference>
<dbReference type="Proteomes" id="UP001196413">
    <property type="component" value="Unassembled WGS sequence"/>
</dbReference>
<proteinExistence type="predicted"/>
<name>A0AAD5MMN9_PARTN</name>
<accession>A0AAD5MMN9</accession>
<evidence type="ECO:0000313" key="1">
    <source>
        <dbReference type="EMBL" id="KAJ1361355.1"/>
    </source>
</evidence>
<evidence type="ECO:0000313" key="2">
    <source>
        <dbReference type="Proteomes" id="UP001196413"/>
    </source>
</evidence>
<organism evidence="1 2">
    <name type="scientific">Parelaphostrongylus tenuis</name>
    <name type="common">Meningeal worm</name>
    <dbReference type="NCBI Taxonomy" id="148309"/>
    <lineage>
        <taxon>Eukaryota</taxon>
        <taxon>Metazoa</taxon>
        <taxon>Ecdysozoa</taxon>
        <taxon>Nematoda</taxon>
        <taxon>Chromadorea</taxon>
        <taxon>Rhabditida</taxon>
        <taxon>Rhabditina</taxon>
        <taxon>Rhabditomorpha</taxon>
        <taxon>Strongyloidea</taxon>
        <taxon>Metastrongylidae</taxon>
        <taxon>Parelaphostrongylus</taxon>
    </lineage>
</organism>
<feature type="non-terminal residue" evidence="1">
    <location>
        <position position="1"/>
    </location>
</feature>
<keyword evidence="2" id="KW-1185">Reference proteome</keyword>
<dbReference type="AlphaFoldDB" id="A0AAD5MMN9"/>
<reference evidence="1" key="1">
    <citation type="submission" date="2021-06" db="EMBL/GenBank/DDBJ databases">
        <title>Parelaphostrongylus tenuis whole genome reference sequence.</title>
        <authorList>
            <person name="Garwood T.J."/>
            <person name="Larsen P.A."/>
            <person name="Fountain-Jones N.M."/>
            <person name="Garbe J.R."/>
            <person name="Macchietto M.G."/>
            <person name="Kania S.A."/>
            <person name="Gerhold R.W."/>
            <person name="Richards J.E."/>
            <person name="Wolf T.M."/>
        </authorList>
    </citation>
    <scope>NUCLEOTIDE SEQUENCE</scope>
    <source>
        <strain evidence="1">MNPRO001-30</strain>
        <tissue evidence="1">Meninges</tissue>
    </source>
</reference>
<gene>
    <name evidence="1" type="ORF">KIN20_020579</name>
</gene>